<dbReference type="AlphaFoldDB" id="A0A0L0CJV8"/>
<comment type="similarity">
    <text evidence="1">Belongs to the UDP-glycosyltransferase family.</text>
</comment>
<dbReference type="STRING" id="7375.A0A0L0CJV8"/>
<proteinExistence type="inferred from homology"/>
<dbReference type="EMBL" id="JRES01000383">
    <property type="protein sequence ID" value="KNC31764.1"/>
    <property type="molecule type" value="Genomic_DNA"/>
</dbReference>
<dbReference type="CDD" id="cd03784">
    <property type="entry name" value="GT1_Gtf-like"/>
    <property type="match status" value="1"/>
</dbReference>
<keyword evidence="5" id="KW-0732">Signal</keyword>
<dbReference type="OMA" id="SNHHMIS"/>
<evidence type="ECO:0000313" key="7">
    <source>
        <dbReference type="Proteomes" id="UP000037069"/>
    </source>
</evidence>
<evidence type="ECO:0008006" key="8">
    <source>
        <dbReference type="Google" id="ProtNLM"/>
    </source>
</evidence>
<name>A0A0L0CJV8_LUCCU</name>
<accession>A0A0L0CJV8</accession>
<evidence type="ECO:0000256" key="2">
    <source>
        <dbReference type="ARBA" id="ARBA00022676"/>
    </source>
</evidence>
<evidence type="ECO:0000313" key="6">
    <source>
        <dbReference type="EMBL" id="KNC31764.1"/>
    </source>
</evidence>
<keyword evidence="2" id="KW-0328">Glycosyltransferase</keyword>
<evidence type="ECO:0000256" key="3">
    <source>
        <dbReference type="ARBA" id="ARBA00022679"/>
    </source>
</evidence>
<dbReference type="InterPro" id="IPR002213">
    <property type="entry name" value="UDP_glucos_trans"/>
</dbReference>
<comment type="caution">
    <text evidence="6">The sequence shown here is derived from an EMBL/GenBank/DDBJ whole genome shotgun (WGS) entry which is preliminary data.</text>
</comment>
<feature type="signal peptide" evidence="5">
    <location>
        <begin position="1"/>
        <end position="23"/>
    </location>
</feature>
<keyword evidence="4" id="KW-1133">Transmembrane helix</keyword>
<organism evidence="6 7">
    <name type="scientific">Lucilia cuprina</name>
    <name type="common">Green bottle fly</name>
    <name type="synonym">Australian sheep blowfly</name>
    <dbReference type="NCBI Taxonomy" id="7375"/>
    <lineage>
        <taxon>Eukaryota</taxon>
        <taxon>Metazoa</taxon>
        <taxon>Ecdysozoa</taxon>
        <taxon>Arthropoda</taxon>
        <taxon>Hexapoda</taxon>
        <taxon>Insecta</taxon>
        <taxon>Pterygota</taxon>
        <taxon>Neoptera</taxon>
        <taxon>Endopterygota</taxon>
        <taxon>Diptera</taxon>
        <taxon>Brachycera</taxon>
        <taxon>Muscomorpha</taxon>
        <taxon>Oestroidea</taxon>
        <taxon>Calliphoridae</taxon>
        <taxon>Luciliinae</taxon>
        <taxon>Lucilia</taxon>
    </lineage>
</organism>
<dbReference type="PANTHER" id="PTHR48043">
    <property type="entry name" value="EG:EG0003.4 PROTEIN-RELATED"/>
    <property type="match status" value="1"/>
</dbReference>
<feature type="chain" id="PRO_5005536537" description="UDP-glucuronosyltransferase" evidence="5">
    <location>
        <begin position="24"/>
        <end position="504"/>
    </location>
</feature>
<dbReference type="InterPro" id="IPR050271">
    <property type="entry name" value="UDP-glycosyltransferase"/>
</dbReference>
<dbReference type="Gene3D" id="3.40.50.2000">
    <property type="entry name" value="Glycogen Phosphorylase B"/>
    <property type="match status" value="2"/>
</dbReference>
<dbReference type="Pfam" id="PF00201">
    <property type="entry name" value="UDPGT"/>
    <property type="match status" value="1"/>
</dbReference>
<protein>
    <recommendedName>
        <fullName evidence="8">UDP-glucuronosyltransferase</fullName>
    </recommendedName>
</protein>
<keyword evidence="4" id="KW-0472">Membrane</keyword>
<keyword evidence="4" id="KW-0812">Transmembrane</keyword>
<keyword evidence="3" id="KW-0808">Transferase</keyword>
<keyword evidence="7" id="KW-1185">Reference proteome</keyword>
<evidence type="ECO:0000256" key="1">
    <source>
        <dbReference type="ARBA" id="ARBA00009995"/>
    </source>
</evidence>
<dbReference type="FunFam" id="3.40.50.2000:FF:000021">
    <property type="entry name" value="UDP-glucuronosyltransferase"/>
    <property type="match status" value="1"/>
</dbReference>
<dbReference type="OrthoDB" id="5835829at2759"/>
<dbReference type="SUPFAM" id="SSF53756">
    <property type="entry name" value="UDP-Glycosyltransferase/glycogen phosphorylase"/>
    <property type="match status" value="1"/>
</dbReference>
<gene>
    <name evidence="6" type="ORF">FF38_10074</name>
</gene>
<feature type="transmembrane region" description="Helical" evidence="4">
    <location>
        <begin position="474"/>
        <end position="497"/>
    </location>
</feature>
<dbReference type="GO" id="GO:0008194">
    <property type="term" value="F:UDP-glycosyltransferase activity"/>
    <property type="evidence" value="ECO:0007669"/>
    <property type="project" value="InterPro"/>
</dbReference>
<sequence>MSFKLNTTLLLLIFAGSYQSTQAAEILALFINGHQSHLLVYASVVNLLLQRGHQVTVVTTLDVADIIDVQNIRWLKLSENYTETVITTGSKRMNSFNKLERMFNRIENTSKFMKDPQWVSFLNEDNNYDLLILGYLFNDYQLGVSAHFKCPVVLIWTSQPIGFVQSLMGNPEERWYVSQPYDSHQYNGVKAIAFGWFEKFVELLALDRMQEIYTKYFPANHYPSFKEIRKTVSLVLCNHHSLSEGPIAPFLPSIIEIGGIENKFVSQRNQMNLSDFITSKQKIIYFSFGSRVKWSLLPESLEQIFIETFKVFSNYTVLWTYDKNCTKLEMQFPFSNVKCQAWWPQSSILNYPQTKLFITHGGKGSITESQLYGVPMLGIPFFGDQKVNVYKMVDKGFGLKLDLRNITYKNVVVNIKQILDYTKYVNNIKIFSELYHDRPISNEQNAAYWLEYVLRYKGAKHLKSPVLQLNFFQYYLLDVYTLILVGFLTIVSILNILERKIMQQ</sequence>
<reference evidence="6 7" key="1">
    <citation type="journal article" date="2015" name="Nat. Commun.">
        <title>Lucilia cuprina genome unlocks parasitic fly biology to underpin future interventions.</title>
        <authorList>
            <person name="Anstead C.A."/>
            <person name="Korhonen P.K."/>
            <person name="Young N.D."/>
            <person name="Hall R.S."/>
            <person name="Jex A.R."/>
            <person name="Murali S.C."/>
            <person name="Hughes D.S."/>
            <person name="Lee S.F."/>
            <person name="Perry T."/>
            <person name="Stroehlein A.J."/>
            <person name="Ansell B.R."/>
            <person name="Breugelmans B."/>
            <person name="Hofmann A."/>
            <person name="Qu J."/>
            <person name="Dugan S."/>
            <person name="Lee S.L."/>
            <person name="Chao H."/>
            <person name="Dinh H."/>
            <person name="Han Y."/>
            <person name="Doddapaneni H.V."/>
            <person name="Worley K.C."/>
            <person name="Muzny D.M."/>
            <person name="Ioannidis P."/>
            <person name="Waterhouse R.M."/>
            <person name="Zdobnov E.M."/>
            <person name="James P.J."/>
            <person name="Bagnall N.H."/>
            <person name="Kotze A.C."/>
            <person name="Gibbs R.A."/>
            <person name="Richards S."/>
            <person name="Batterham P."/>
            <person name="Gasser R.B."/>
        </authorList>
    </citation>
    <scope>NUCLEOTIDE SEQUENCE [LARGE SCALE GENOMIC DNA]</scope>
    <source>
        <strain evidence="6 7">LS</strain>
        <tissue evidence="6">Full body</tissue>
    </source>
</reference>
<dbReference type="Proteomes" id="UP000037069">
    <property type="component" value="Unassembled WGS sequence"/>
</dbReference>
<evidence type="ECO:0000256" key="5">
    <source>
        <dbReference type="SAM" id="SignalP"/>
    </source>
</evidence>
<dbReference type="PANTHER" id="PTHR48043:SF145">
    <property type="entry name" value="FI06409P-RELATED"/>
    <property type="match status" value="1"/>
</dbReference>
<evidence type="ECO:0000256" key="4">
    <source>
        <dbReference type="SAM" id="Phobius"/>
    </source>
</evidence>